<dbReference type="InterPro" id="IPR001611">
    <property type="entry name" value="Leu-rich_rpt"/>
</dbReference>
<evidence type="ECO:0000256" key="3">
    <source>
        <dbReference type="ARBA" id="ARBA00023180"/>
    </source>
</evidence>
<dbReference type="OrthoDB" id="676979at2759"/>
<name>A0A5C7IKJ7_9ROSI</name>
<keyword evidence="3" id="KW-0325">Glycoprotein</keyword>
<dbReference type="Gene3D" id="3.80.10.10">
    <property type="entry name" value="Ribonuclease Inhibitor"/>
    <property type="match status" value="1"/>
</dbReference>
<evidence type="ECO:0000256" key="1">
    <source>
        <dbReference type="ARBA" id="ARBA00022614"/>
    </source>
</evidence>
<comment type="caution">
    <text evidence="4">The sequence shown here is derived from an EMBL/GenBank/DDBJ whole genome shotgun (WGS) entry which is preliminary data.</text>
</comment>
<evidence type="ECO:0008006" key="6">
    <source>
        <dbReference type="Google" id="ProtNLM"/>
    </source>
</evidence>
<dbReference type="Pfam" id="PF13855">
    <property type="entry name" value="LRR_8"/>
    <property type="match status" value="1"/>
</dbReference>
<dbReference type="AlphaFoldDB" id="A0A5C7IKJ7"/>
<dbReference type="EMBL" id="VAHF01000002">
    <property type="protein sequence ID" value="TXG69728.1"/>
    <property type="molecule type" value="Genomic_DNA"/>
</dbReference>
<reference evidence="5" key="1">
    <citation type="journal article" date="2019" name="Gigascience">
        <title>De novo genome assembly of the endangered Acer yangbiense, a plant species with extremely small populations endemic to Yunnan Province, China.</title>
        <authorList>
            <person name="Yang J."/>
            <person name="Wariss H.M."/>
            <person name="Tao L."/>
            <person name="Zhang R."/>
            <person name="Yun Q."/>
            <person name="Hollingsworth P."/>
            <person name="Dao Z."/>
            <person name="Luo G."/>
            <person name="Guo H."/>
            <person name="Ma Y."/>
            <person name="Sun W."/>
        </authorList>
    </citation>
    <scope>NUCLEOTIDE SEQUENCE [LARGE SCALE GENOMIC DNA]</scope>
    <source>
        <strain evidence="5">cv. Malutang</strain>
    </source>
</reference>
<sequence>MLVELILRNCSITGEIPAYIGNLRNLSILDLSFNNLTGVIPVTFRNLSLKKMFLTRNMLSGTLDHRINGTALKKA</sequence>
<dbReference type="InterPro" id="IPR050647">
    <property type="entry name" value="Plant_LRR-RLKs"/>
</dbReference>
<dbReference type="InterPro" id="IPR032675">
    <property type="entry name" value="LRR_dom_sf"/>
</dbReference>
<dbReference type="PANTHER" id="PTHR48056">
    <property type="entry name" value="LRR RECEPTOR-LIKE SERINE/THREONINE-PROTEIN KINASE-RELATED"/>
    <property type="match status" value="1"/>
</dbReference>
<organism evidence="4 5">
    <name type="scientific">Acer yangbiense</name>
    <dbReference type="NCBI Taxonomy" id="1000413"/>
    <lineage>
        <taxon>Eukaryota</taxon>
        <taxon>Viridiplantae</taxon>
        <taxon>Streptophyta</taxon>
        <taxon>Embryophyta</taxon>
        <taxon>Tracheophyta</taxon>
        <taxon>Spermatophyta</taxon>
        <taxon>Magnoliopsida</taxon>
        <taxon>eudicotyledons</taxon>
        <taxon>Gunneridae</taxon>
        <taxon>Pentapetalae</taxon>
        <taxon>rosids</taxon>
        <taxon>malvids</taxon>
        <taxon>Sapindales</taxon>
        <taxon>Sapindaceae</taxon>
        <taxon>Hippocastanoideae</taxon>
        <taxon>Acereae</taxon>
        <taxon>Acer</taxon>
    </lineage>
</organism>
<dbReference type="Proteomes" id="UP000323000">
    <property type="component" value="Chromosome 2"/>
</dbReference>
<evidence type="ECO:0000256" key="2">
    <source>
        <dbReference type="ARBA" id="ARBA00022737"/>
    </source>
</evidence>
<keyword evidence="1" id="KW-0433">Leucine-rich repeat</keyword>
<dbReference type="GO" id="GO:0033612">
    <property type="term" value="F:receptor serine/threonine kinase binding"/>
    <property type="evidence" value="ECO:0007669"/>
    <property type="project" value="TreeGrafter"/>
</dbReference>
<evidence type="ECO:0000313" key="4">
    <source>
        <dbReference type="EMBL" id="TXG69728.1"/>
    </source>
</evidence>
<dbReference type="PANTHER" id="PTHR48056:SF78">
    <property type="entry name" value="PROTEIN KINASE DOMAIN-CONTAINING PROTEIN"/>
    <property type="match status" value="1"/>
</dbReference>
<gene>
    <name evidence="4" type="ORF">EZV62_004663</name>
</gene>
<dbReference type="SUPFAM" id="SSF52058">
    <property type="entry name" value="L domain-like"/>
    <property type="match status" value="1"/>
</dbReference>
<accession>A0A5C7IKJ7</accession>
<protein>
    <recommendedName>
        <fullName evidence="6">Leucine-rich repeat-containing N-terminal plant-type domain-containing protein</fullName>
    </recommendedName>
</protein>
<keyword evidence="5" id="KW-1185">Reference proteome</keyword>
<proteinExistence type="predicted"/>
<evidence type="ECO:0000313" key="5">
    <source>
        <dbReference type="Proteomes" id="UP000323000"/>
    </source>
</evidence>
<keyword evidence="2" id="KW-0677">Repeat</keyword>